<dbReference type="OrthoDB" id="9761586at2"/>
<accession>A0A0F5LF99</accession>
<dbReference type="InterPro" id="IPR045079">
    <property type="entry name" value="Oxoprolinase-like"/>
</dbReference>
<dbReference type="GO" id="GO:0017168">
    <property type="term" value="F:5-oxoprolinase (ATP-hydrolyzing) activity"/>
    <property type="evidence" value="ECO:0007669"/>
    <property type="project" value="TreeGrafter"/>
</dbReference>
<dbReference type="STRING" id="361041.VW35_01400"/>
<reference evidence="2 3" key="1">
    <citation type="submission" date="2015-03" db="EMBL/GenBank/DDBJ databases">
        <authorList>
            <person name="Hassan Y.I."/>
            <person name="Lepp D."/>
            <person name="Zhou T."/>
        </authorList>
    </citation>
    <scope>NUCLEOTIDE SEQUENCE [LARGE SCALE GENOMIC DNA]</scope>
    <source>
        <strain evidence="2 3">GH2-10</strain>
    </source>
</reference>
<proteinExistence type="predicted"/>
<protein>
    <submittedName>
        <fullName evidence="2">5-oxoprolinase</fullName>
    </submittedName>
</protein>
<evidence type="ECO:0000259" key="1">
    <source>
        <dbReference type="Pfam" id="PF02538"/>
    </source>
</evidence>
<keyword evidence="3" id="KW-1185">Reference proteome</keyword>
<dbReference type="PANTHER" id="PTHR11365:SF23">
    <property type="entry name" value="HYPOTHETICAL 5-OXOPROLINASE (EUROFUNG)-RELATED"/>
    <property type="match status" value="1"/>
</dbReference>
<dbReference type="Proteomes" id="UP000033514">
    <property type="component" value="Unassembled WGS sequence"/>
</dbReference>
<dbReference type="GO" id="GO:0006749">
    <property type="term" value="P:glutathione metabolic process"/>
    <property type="evidence" value="ECO:0007669"/>
    <property type="project" value="TreeGrafter"/>
</dbReference>
<dbReference type="GO" id="GO:0005829">
    <property type="term" value="C:cytosol"/>
    <property type="evidence" value="ECO:0007669"/>
    <property type="project" value="TreeGrafter"/>
</dbReference>
<dbReference type="PANTHER" id="PTHR11365">
    <property type="entry name" value="5-OXOPROLINASE RELATED"/>
    <property type="match status" value="1"/>
</dbReference>
<gene>
    <name evidence="2" type="ORF">VW35_01400</name>
</gene>
<sequence length="571" mass="60422">MSQDNDHIADAIQMEVFSNRLLAIAEDMGSILIRSSFSSNIKERRDCSTAIFDAQGRLVTQADHIPIHLGAMIGAVEAMLARYPLSAMKPGDAFIANDPYLAGGSHLPDISIITPVHHDGEVRFFAGNIAHHADVGGKTPGSTSGTSRSIFEEGIRLPIIRIARGGEIDEDLLELIAHNTRDPEERLLDLRTQIGTNVRGGAMLVQLVDRMGWAAVSQAIEDILTYTRRRLRNRVAALPDGVYRFERAMDDDGFPGEPVPIVCTATIAGDKLSFDFAGSGPQARGAINLPDSALKASIYYCVKAVLDPGLMPNQGIIDPIGISAPPGTIVNPKAPAAVAGRAVTSNRLCGAVFGALYQAMPEDKVMASCNDSTSAVSISGWHEGRQATYVYPESMGGGAGAFADRDGMDAVHVHTVNSTNLPAEALELEYPLLLDEYCLVPDSGGAGLHRGGMGMARQIRIREDNTTFSARSDAHIIPAPGVAGGKASNVTRIRRNPGTAQEENLHSKASGLVLAAGEVIRVETLGGGGFGDPGERPLAALAADLREEKITRAAAERDYGAGRVAEALALG</sequence>
<dbReference type="InterPro" id="IPR003692">
    <property type="entry name" value="Hydantoinase_B"/>
</dbReference>
<dbReference type="AlphaFoldDB" id="A0A0F5LF99"/>
<dbReference type="RefSeq" id="WP_046141236.1">
    <property type="nucleotide sequence ID" value="NZ_LAJG01000005.1"/>
</dbReference>
<comment type="caution">
    <text evidence="2">The sequence shown here is derived from an EMBL/GenBank/DDBJ whole genome shotgun (WGS) entry which is preliminary data.</text>
</comment>
<dbReference type="Pfam" id="PF02538">
    <property type="entry name" value="Hydantoinase_B"/>
    <property type="match status" value="1"/>
</dbReference>
<dbReference type="PATRIC" id="fig|361041.3.peg.3668"/>
<dbReference type="EMBL" id="LAJG01000005">
    <property type="protein sequence ID" value="KKB80884.1"/>
    <property type="molecule type" value="Genomic_DNA"/>
</dbReference>
<name>A0A0F5LF99_9HYPH</name>
<feature type="domain" description="Hydantoinase B/oxoprolinase" evidence="1">
    <location>
        <begin position="10"/>
        <end position="533"/>
    </location>
</feature>
<organism evidence="2 3">
    <name type="scientific">Devosia soli</name>
    <dbReference type="NCBI Taxonomy" id="361041"/>
    <lineage>
        <taxon>Bacteria</taxon>
        <taxon>Pseudomonadati</taxon>
        <taxon>Pseudomonadota</taxon>
        <taxon>Alphaproteobacteria</taxon>
        <taxon>Hyphomicrobiales</taxon>
        <taxon>Devosiaceae</taxon>
        <taxon>Devosia</taxon>
    </lineage>
</organism>
<evidence type="ECO:0000313" key="2">
    <source>
        <dbReference type="EMBL" id="KKB80884.1"/>
    </source>
</evidence>
<evidence type="ECO:0000313" key="3">
    <source>
        <dbReference type="Proteomes" id="UP000033514"/>
    </source>
</evidence>